<reference evidence="10" key="1">
    <citation type="submission" date="2021-01" db="EMBL/GenBank/DDBJ databases">
        <title>Metabolic potential, ecology and presence of endohyphal bacteria is reflected in genomic diversity of Mucoromycotina.</title>
        <authorList>
            <person name="Muszewska A."/>
            <person name="Okrasinska A."/>
            <person name="Steczkiewicz K."/>
            <person name="Drgas O."/>
            <person name="Orlowska M."/>
            <person name="Perlinska-Lenart U."/>
            <person name="Aleksandrzak-Piekarczyk T."/>
            <person name="Szatraj K."/>
            <person name="Zielenkiewicz U."/>
            <person name="Pilsyk S."/>
            <person name="Malc E."/>
            <person name="Mieczkowski P."/>
            <person name="Kruszewska J.S."/>
            <person name="Biernat P."/>
            <person name="Pawlowska J."/>
        </authorList>
    </citation>
    <scope>NUCLEOTIDE SEQUENCE</scope>
    <source>
        <strain evidence="10">WA0000018081</strain>
    </source>
</reference>
<feature type="transmembrane region" description="Helical" evidence="9">
    <location>
        <begin position="16"/>
        <end position="37"/>
    </location>
</feature>
<comment type="similarity">
    <text evidence="2">Belongs to the eukaryotic ribosomal protein eS24 family.</text>
</comment>
<name>A0A8H7SWY6_9FUNG</name>
<feature type="region of interest" description="Disordered" evidence="8">
    <location>
        <begin position="416"/>
        <end position="448"/>
    </location>
</feature>
<feature type="compositionally biased region" description="Basic and acidic residues" evidence="8">
    <location>
        <begin position="148"/>
        <end position="159"/>
    </location>
</feature>
<dbReference type="SUPFAM" id="SSF54189">
    <property type="entry name" value="Ribosomal proteins S24e, L23 and L15e"/>
    <property type="match status" value="1"/>
</dbReference>
<evidence type="ECO:0000313" key="10">
    <source>
        <dbReference type="EMBL" id="KAG2235980.1"/>
    </source>
</evidence>
<feature type="transmembrane region" description="Helical" evidence="9">
    <location>
        <begin position="97"/>
        <end position="114"/>
    </location>
</feature>
<keyword evidence="4" id="KW-0689">Ribosomal protein</keyword>
<dbReference type="PROSITE" id="PS00529">
    <property type="entry name" value="RIBOSOMAL_S24E"/>
    <property type="match status" value="1"/>
</dbReference>
<keyword evidence="6 9" id="KW-0472">Membrane</keyword>
<evidence type="ECO:0000313" key="11">
    <source>
        <dbReference type="Proteomes" id="UP000613177"/>
    </source>
</evidence>
<organism evidence="10 11">
    <name type="scientific">Thamnidium elegans</name>
    <dbReference type="NCBI Taxonomy" id="101142"/>
    <lineage>
        <taxon>Eukaryota</taxon>
        <taxon>Fungi</taxon>
        <taxon>Fungi incertae sedis</taxon>
        <taxon>Mucoromycota</taxon>
        <taxon>Mucoromycotina</taxon>
        <taxon>Mucoromycetes</taxon>
        <taxon>Mucorales</taxon>
        <taxon>Mucorineae</taxon>
        <taxon>Mucoraceae</taxon>
        <taxon>Thamnidium</taxon>
    </lineage>
</organism>
<dbReference type="HAMAP" id="MF_00545">
    <property type="entry name" value="Ribosomal_eS24"/>
    <property type="match status" value="1"/>
</dbReference>
<keyword evidence="3 9" id="KW-0812">Transmembrane</keyword>
<protein>
    <recommendedName>
        <fullName evidence="12">40S ribosomal protein S24</fullName>
    </recommendedName>
</protein>
<dbReference type="EMBL" id="JAEPRE010000024">
    <property type="protein sequence ID" value="KAG2235980.1"/>
    <property type="molecule type" value="Genomic_DNA"/>
</dbReference>
<evidence type="ECO:0000256" key="1">
    <source>
        <dbReference type="ARBA" id="ARBA00004141"/>
    </source>
</evidence>
<dbReference type="InterPro" id="IPR018098">
    <property type="entry name" value="Ribosomal_eS24_CS"/>
</dbReference>
<proteinExistence type="inferred from homology"/>
<dbReference type="InterPro" id="IPR012678">
    <property type="entry name" value="Ribosomal_uL23/eL15/eS24_sf"/>
</dbReference>
<evidence type="ECO:0000256" key="3">
    <source>
        <dbReference type="ARBA" id="ARBA00022692"/>
    </source>
</evidence>
<dbReference type="InterPro" id="IPR003689">
    <property type="entry name" value="ZIP"/>
</dbReference>
<keyword evidence="5 9" id="KW-1133">Transmembrane helix</keyword>
<dbReference type="Pfam" id="PF02535">
    <property type="entry name" value="Zip"/>
    <property type="match status" value="1"/>
</dbReference>
<dbReference type="GO" id="GO:1990904">
    <property type="term" value="C:ribonucleoprotein complex"/>
    <property type="evidence" value="ECO:0007669"/>
    <property type="project" value="UniProtKB-KW"/>
</dbReference>
<dbReference type="PANTHER" id="PTHR16950">
    <property type="entry name" value="ZINC TRANSPORTER SLC39A7 HISTIDINE-RICH MEMBRANE PROTEIN KE4"/>
    <property type="match status" value="1"/>
</dbReference>
<evidence type="ECO:0000256" key="4">
    <source>
        <dbReference type="ARBA" id="ARBA00022980"/>
    </source>
</evidence>
<feature type="compositionally biased region" description="Basic residues" evidence="8">
    <location>
        <begin position="437"/>
        <end position="448"/>
    </location>
</feature>
<sequence length="448" mass="49730">MSQATSTLAFLFPGNAMVNSLLATSYISIIPNLLLYFVPPNIKPSTLNVLVNFAVGSLLGDVFLHLLPHAFSSSSSSHDHGHEKDHHHHNHNDEKKSVLIGTGIFAGLFLFYAADKCMRAFYGKTGHDHSHHHDHKKNDDVPVAETNEGLRQRSKKEEKEAKKVIEQQVRASTYLNLLADFTHNLTDGIAMAASFYASPAIGATTAVAVFFHEIPHEVSDYAILIQSGFSKKRAMMAQFTTAIGAYIGTFIGIFIEEMANRLSHSDSHHHHHNHGLFGTSMTWGDLVIPATAGGFLYIATVGVIPELLEAKTTSKLQPADASTVTIRTRKFLTNRLLQRKQMVVDVIHPGLANVSKDELRTKIGKMYKSDKEVVSVFGFKTHFGGGKTTGFALIYDNVEALKKFEPKHRLVRIGLAEAPKGGRKQRKEKKNREKKFFGVRKSKKPKKE</sequence>
<evidence type="ECO:0000256" key="5">
    <source>
        <dbReference type="ARBA" id="ARBA00022989"/>
    </source>
</evidence>
<feature type="transmembrane region" description="Helical" evidence="9">
    <location>
        <begin position="286"/>
        <end position="308"/>
    </location>
</feature>
<comment type="subcellular location">
    <subcellularLocation>
        <location evidence="1">Membrane</location>
        <topology evidence="1">Multi-pass membrane protein</topology>
    </subcellularLocation>
</comment>
<dbReference type="GO" id="GO:0005840">
    <property type="term" value="C:ribosome"/>
    <property type="evidence" value="ECO:0007669"/>
    <property type="project" value="UniProtKB-KW"/>
</dbReference>
<evidence type="ECO:0000256" key="2">
    <source>
        <dbReference type="ARBA" id="ARBA00009680"/>
    </source>
</evidence>
<dbReference type="GO" id="GO:0003735">
    <property type="term" value="F:structural constituent of ribosome"/>
    <property type="evidence" value="ECO:0007669"/>
    <property type="project" value="InterPro"/>
</dbReference>
<evidence type="ECO:0000256" key="8">
    <source>
        <dbReference type="SAM" id="MobiDB-lite"/>
    </source>
</evidence>
<accession>A0A8H7SWY6</accession>
<dbReference type="GO" id="GO:0016020">
    <property type="term" value="C:membrane"/>
    <property type="evidence" value="ECO:0007669"/>
    <property type="project" value="UniProtKB-SubCell"/>
</dbReference>
<dbReference type="PANTHER" id="PTHR16950:SF16">
    <property type="entry name" value="ZINC TRANSPORTER ZIP13"/>
    <property type="match status" value="1"/>
</dbReference>
<dbReference type="GO" id="GO:0006412">
    <property type="term" value="P:translation"/>
    <property type="evidence" value="ECO:0007669"/>
    <property type="project" value="InterPro"/>
</dbReference>
<feature type="region of interest" description="Disordered" evidence="8">
    <location>
        <begin position="127"/>
        <end position="159"/>
    </location>
</feature>
<evidence type="ECO:0008006" key="12">
    <source>
        <dbReference type="Google" id="ProtNLM"/>
    </source>
</evidence>
<evidence type="ECO:0000256" key="7">
    <source>
        <dbReference type="ARBA" id="ARBA00023274"/>
    </source>
</evidence>
<dbReference type="InterPro" id="IPR001976">
    <property type="entry name" value="Ribosomal_eS24"/>
</dbReference>
<keyword evidence="7" id="KW-0687">Ribonucleoprotein</keyword>
<evidence type="ECO:0000256" key="9">
    <source>
        <dbReference type="SAM" id="Phobius"/>
    </source>
</evidence>
<feature type="transmembrane region" description="Helical" evidence="9">
    <location>
        <begin position="49"/>
        <end position="67"/>
    </location>
</feature>
<feature type="transmembrane region" description="Helical" evidence="9">
    <location>
        <begin position="234"/>
        <end position="255"/>
    </location>
</feature>
<dbReference type="Pfam" id="PF01282">
    <property type="entry name" value="Ribosomal_S24e"/>
    <property type="match status" value="1"/>
</dbReference>
<dbReference type="Gene3D" id="3.30.70.3370">
    <property type="match status" value="1"/>
</dbReference>
<evidence type="ECO:0000256" key="6">
    <source>
        <dbReference type="ARBA" id="ARBA00023136"/>
    </source>
</evidence>
<dbReference type="Proteomes" id="UP000613177">
    <property type="component" value="Unassembled WGS sequence"/>
</dbReference>
<dbReference type="GO" id="GO:0006882">
    <property type="term" value="P:intracellular zinc ion homeostasis"/>
    <property type="evidence" value="ECO:0007669"/>
    <property type="project" value="TreeGrafter"/>
</dbReference>
<comment type="caution">
    <text evidence="10">The sequence shown here is derived from an EMBL/GenBank/DDBJ whole genome shotgun (WGS) entry which is preliminary data.</text>
</comment>
<dbReference type="FunFam" id="3.30.70.3370:FF:000001">
    <property type="entry name" value="40S ribosomal protein S24"/>
    <property type="match status" value="1"/>
</dbReference>
<dbReference type="GO" id="GO:0005385">
    <property type="term" value="F:zinc ion transmembrane transporter activity"/>
    <property type="evidence" value="ECO:0007669"/>
    <property type="project" value="TreeGrafter"/>
</dbReference>
<dbReference type="AlphaFoldDB" id="A0A8H7SWY6"/>
<gene>
    <name evidence="10" type="ORF">INT48_004310</name>
</gene>
<keyword evidence="11" id="KW-1185">Reference proteome</keyword>
<dbReference type="InterPro" id="IPR053709">
    <property type="entry name" value="eRP_eS24_sf"/>
</dbReference>